<accession>T1J5A6</accession>
<dbReference type="SUPFAM" id="SSF53098">
    <property type="entry name" value="Ribonuclease H-like"/>
    <property type="match status" value="1"/>
</dbReference>
<sequence length="883" mass="101065">MAGRGKRNYATREFRSTNRRVNTVRSPDQPSTSSHQNCEEWNDNLTELSKQPFTDMQPGFIEHRAWFDELSTAWNQSNNDLYITTRLLKVSYNSSSNPYRTALYFMCESPDFRTGKTNSLSSAVMKAFEDWLKENTSRKFEISFELQAEAFEAVGSQNNSHLTQLVAEIYRLGNVGEHLLERVKQMVTMRDYKQACLFATLLNIQKHFNINEFLVPLLLQDRVNFVQNYLDKCPEQQEVFVQFIDSMCTYEKNAFQIVGALQIPDAKAGKWNPRAFKKLGSRLMKLYNISPEVCSNISQINNIGTLKYLLHKKYTEGNISDEAWEEMIEAVIKNDVGLQVELCSLLLCYDDLPCAIKCAHKYNVPRDQLPETLQTALEDREKVNYLSYKSGQNENWDDVVDPEPSNDHMYHSLSLPFSAIVNVVTKQQFERMLDAFQVANVIGCDCEWKPGAGSKLSIIQIATWEQIFIIDVKVILENNQLDQIDPNWKIDAKDWRTLALAVFANVEIKKLGFGFSTDLKMLSQCLPECERLNMETKNLLDLHGLTQKLTVMHPEIFLYDFPHSSRGLTDIVGMCLGKKLDKREQFSNWDNRPLRQRQTEYAALDAYCLLEVYNVLQSRAAELGIDLDLMMNIRSKKKTKSPNSTSENGPHSSCVNSTTPCSPHSSCENSITPPPPCSPGQFRVVVDSMLQGLGRQLRLMGVDVKMVENTDEPQTALRIGINENRIILSTGSSFEKFLQYVQPGMCHHVNTASTQREQAHRVLNCFNVQVTTQDIFSRCPKCNNSRYIRVPSEHVRQLWQNSSVLSKMSLFKTPLWISYENGKLDTLNLKTDENAVIQFDGVNDELFKRVDLFYICATCGKVYWEGSHLKRLVSALKNVVISE</sequence>
<evidence type="ECO:0000313" key="3">
    <source>
        <dbReference type="EnsemblMetazoa" id="SMAR008804-PA"/>
    </source>
</evidence>
<dbReference type="SMART" id="SM00474">
    <property type="entry name" value="35EXOc"/>
    <property type="match status" value="1"/>
</dbReference>
<dbReference type="PANTHER" id="PTHR47765">
    <property type="entry name" value="3'-5' EXONUCLEASE DOMAIN-CONTAINING PROTEIN"/>
    <property type="match status" value="1"/>
</dbReference>
<feature type="domain" description="3'-5' exonuclease" evidence="2">
    <location>
        <begin position="420"/>
        <end position="621"/>
    </location>
</feature>
<feature type="region of interest" description="Disordered" evidence="1">
    <location>
        <begin position="1"/>
        <end position="39"/>
    </location>
</feature>
<feature type="compositionally biased region" description="Polar residues" evidence="1">
    <location>
        <begin position="19"/>
        <end position="36"/>
    </location>
</feature>
<dbReference type="GO" id="GO:0003676">
    <property type="term" value="F:nucleic acid binding"/>
    <property type="evidence" value="ECO:0007669"/>
    <property type="project" value="InterPro"/>
</dbReference>
<dbReference type="InterPro" id="IPR052408">
    <property type="entry name" value="Exonuclease_MUT-7-like"/>
</dbReference>
<dbReference type="OMA" id="CSNWANR"/>
<dbReference type="InterPro" id="IPR002782">
    <property type="entry name" value="Mut7-C_RNAse_dom"/>
</dbReference>
<dbReference type="eggNOG" id="KOG2207">
    <property type="taxonomic scope" value="Eukaryota"/>
</dbReference>
<protein>
    <recommendedName>
        <fullName evidence="2">3'-5' exonuclease domain-containing protein</fullName>
    </recommendedName>
</protein>
<dbReference type="Pfam" id="PF01612">
    <property type="entry name" value="DNA_pol_A_exo1"/>
    <property type="match status" value="1"/>
</dbReference>
<dbReference type="GO" id="GO:0008408">
    <property type="term" value="F:3'-5' exonuclease activity"/>
    <property type="evidence" value="ECO:0007669"/>
    <property type="project" value="InterPro"/>
</dbReference>
<dbReference type="EnsemblMetazoa" id="SMAR008804-RA">
    <property type="protein sequence ID" value="SMAR008804-PA"/>
    <property type="gene ID" value="SMAR008804"/>
</dbReference>
<dbReference type="InterPro" id="IPR036397">
    <property type="entry name" value="RNaseH_sf"/>
</dbReference>
<organism evidence="3 4">
    <name type="scientific">Strigamia maritima</name>
    <name type="common">European centipede</name>
    <name type="synonym">Geophilus maritimus</name>
    <dbReference type="NCBI Taxonomy" id="126957"/>
    <lineage>
        <taxon>Eukaryota</taxon>
        <taxon>Metazoa</taxon>
        <taxon>Ecdysozoa</taxon>
        <taxon>Arthropoda</taxon>
        <taxon>Myriapoda</taxon>
        <taxon>Chilopoda</taxon>
        <taxon>Pleurostigmophora</taxon>
        <taxon>Geophilomorpha</taxon>
        <taxon>Linotaeniidae</taxon>
        <taxon>Strigamia</taxon>
    </lineage>
</organism>
<reference evidence="3" key="2">
    <citation type="submission" date="2015-02" db="UniProtKB">
        <authorList>
            <consortium name="EnsemblMetazoa"/>
        </authorList>
    </citation>
    <scope>IDENTIFICATION</scope>
</reference>
<feature type="region of interest" description="Disordered" evidence="1">
    <location>
        <begin position="638"/>
        <end position="659"/>
    </location>
</feature>
<name>T1J5A6_STRMM</name>
<dbReference type="GO" id="GO:0006139">
    <property type="term" value="P:nucleobase-containing compound metabolic process"/>
    <property type="evidence" value="ECO:0007669"/>
    <property type="project" value="InterPro"/>
</dbReference>
<dbReference type="Proteomes" id="UP000014500">
    <property type="component" value="Unassembled WGS sequence"/>
</dbReference>
<dbReference type="PhylomeDB" id="T1J5A6"/>
<dbReference type="HOGENOM" id="CLU_007046_0_0_1"/>
<dbReference type="STRING" id="126957.T1J5A6"/>
<evidence type="ECO:0000259" key="2">
    <source>
        <dbReference type="SMART" id="SM00474"/>
    </source>
</evidence>
<dbReference type="InterPro" id="IPR002562">
    <property type="entry name" value="3'-5'_exonuclease_dom"/>
</dbReference>
<evidence type="ECO:0000313" key="4">
    <source>
        <dbReference type="Proteomes" id="UP000014500"/>
    </source>
</evidence>
<evidence type="ECO:0000256" key="1">
    <source>
        <dbReference type="SAM" id="MobiDB-lite"/>
    </source>
</evidence>
<proteinExistence type="predicted"/>
<dbReference type="InterPro" id="IPR012337">
    <property type="entry name" value="RNaseH-like_sf"/>
</dbReference>
<dbReference type="PANTHER" id="PTHR47765:SF2">
    <property type="entry name" value="EXONUCLEASE MUT-7 HOMOLOG"/>
    <property type="match status" value="1"/>
</dbReference>
<keyword evidence="4" id="KW-1185">Reference proteome</keyword>
<reference evidence="4" key="1">
    <citation type="submission" date="2011-05" db="EMBL/GenBank/DDBJ databases">
        <authorList>
            <person name="Richards S.R."/>
            <person name="Qu J."/>
            <person name="Jiang H."/>
            <person name="Jhangiani S.N."/>
            <person name="Agravi P."/>
            <person name="Goodspeed R."/>
            <person name="Gross S."/>
            <person name="Mandapat C."/>
            <person name="Jackson L."/>
            <person name="Mathew T."/>
            <person name="Pu L."/>
            <person name="Thornton R."/>
            <person name="Saada N."/>
            <person name="Wilczek-Boney K.B."/>
            <person name="Lee S."/>
            <person name="Kovar C."/>
            <person name="Wu Y."/>
            <person name="Scherer S.E."/>
            <person name="Worley K.C."/>
            <person name="Muzny D.M."/>
            <person name="Gibbs R."/>
        </authorList>
    </citation>
    <scope>NUCLEOTIDE SEQUENCE</scope>
    <source>
        <strain evidence="4">Brora</strain>
    </source>
</reference>
<dbReference type="Gene3D" id="3.30.420.10">
    <property type="entry name" value="Ribonuclease H-like superfamily/Ribonuclease H"/>
    <property type="match status" value="1"/>
</dbReference>
<dbReference type="AlphaFoldDB" id="T1J5A6"/>
<feature type="compositionally biased region" description="Polar residues" evidence="1">
    <location>
        <begin position="647"/>
        <end position="659"/>
    </location>
</feature>
<dbReference type="EMBL" id="JH431855">
    <property type="status" value="NOT_ANNOTATED_CDS"/>
    <property type="molecule type" value="Genomic_DNA"/>
</dbReference>
<dbReference type="Pfam" id="PF01927">
    <property type="entry name" value="Mut7-C"/>
    <property type="match status" value="2"/>
</dbReference>